<dbReference type="InterPro" id="IPR000863">
    <property type="entry name" value="Sulfotransferase_dom"/>
</dbReference>
<evidence type="ECO:0000256" key="2">
    <source>
        <dbReference type="ARBA" id="ARBA00022679"/>
    </source>
</evidence>
<dbReference type="AlphaFoldDB" id="A0A7R8XBZ9"/>
<reference evidence="4" key="1">
    <citation type="submission" date="2020-11" db="EMBL/GenBank/DDBJ databases">
        <authorList>
            <person name="Tran Van P."/>
        </authorList>
    </citation>
    <scope>NUCLEOTIDE SEQUENCE</scope>
</reference>
<dbReference type="Gene3D" id="3.40.50.300">
    <property type="entry name" value="P-loop containing nucleotide triphosphate hydrolases"/>
    <property type="match status" value="1"/>
</dbReference>
<gene>
    <name evidence="4" type="ORF">DSTB1V02_LOCUS4269</name>
</gene>
<sequence length="295" mass="34208">MTLRQTVSPPEAQRLISFPSRTAFDRISSSPKFQSRSGTDTFSTLLPTMASVEEMDEARGELILENFKGYTHPPVLGKPRDWILPVGFQARFREFLEFPLYSTDVFLLGHPKTGTTWVQEMIWLLKNDCDVAASSRELLLQRFPHIELDEIIAQSAEEPFIVPRSFLKAAMAEQLGKSGRLLKSHLPFAFLPPFLMEISKVVYIARNPYDVVVSYYYHMKKMHHHEFQGKISDFVDFFVEGNLLFSPFHQHVLDAWERRDSPNLHFLFYEDLKKDLRKELGKLAEFLDHLEGLLV</sequence>
<evidence type="ECO:0000313" key="5">
    <source>
        <dbReference type="Proteomes" id="UP000677054"/>
    </source>
</evidence>
<dbReference type="Pfam" id="PF00685">
    <property type="entry name" value="Sulfotransfer_1"/>
    <property type="match status" value="1"/>
</dbReference>
<dbReference type="GO" id="GO:0008146">
    <property type="term" value="F:sulfotransferase activity"/>
    <property type="evidence" value="ECO:0007669"/>
    <property type="project" value="InterPro"/>
</dbReference>
<keyword evidence="2" id="KW-0808">Transferase</keyword>
<comment type="similarity">
    <text evidence="1">Belongs to the sulfotransferase 1 family.</text>
</comment>
<feature type="domain" description="Sulfotransferase" evidence="3">
    <location>
        <begin position="103"/>
        <end position="288"/>
    </location>
</feature>
<protein>
    <recommendedName>
        <fullName evidence="3">Sulfotransferase domain-containing protein</fullName>
    </recommendedName>
</protein>
<organism evidence="4">
    <name type="scientific">Darwinula stevensoni</name>
    <dbReference type="NCBI Taxonomy" id="69355"/>
    <lineage>
        <taxon>Eukaryota</taxon>
        <taxon>Metazoa</taxon>
        <taxon>Ecdysozoa</taxon>
        <taxon>Arthropoda</taxon>
        <taxon>Crustacea</taxon>
        <taxon>Oligostraca</taxon>
        <taxon>Ostracoda</taxon>
        <taxon>Podocopa</taxon>
        <taxon>Podocopida</taxon>
        <taxon>Darwinulocopina</taxon>
        <taxon>Darwinuloidea</taxon>
        <taxon>Darwinulidae</taxon>
        <taxon>Darwinula</taxon>
    </lineage>
</organism>
<dbReference type="SUPFAM" id="SSF52540">
    <property type="entry name" value="P-loop containing nucleoside triphosphate hydrolases"/>
    <property type="match status" value="1"/>
</dbReference>
<evidence type="ECO:0000313" key="4">
    <source>
        <dbReference type="EMBL" id="CAD7244372.1"/>
    </source>
</evidence>
<evidence type="ECO:0000259" key="3">
    <source>
        <dbReference type="Pfam" id="PF00685"/>
    </source>
</evidence>
<dbReference type="EMBL" id="CAJPEV010000621">
    <property type="protein sequence ID" value="CAG0887005.1"/>
    <property type="molecule type" value="Genomic_DNA"/>
</dbReference>
<dbReference type="InterPro" id="IPR027417">
    <property type="entry name" value="P-loop_NTPase"/>
</dbReference>
<proteinExistence type="inferred from homology"/>
<name>A0A7R8XBZ9_9CRUS</name>
<accession>A0A7R8XBZ9</accession>
<keyword evidence="5" id="KW-1185">Reference proteome</keyword>
<dbReference type="OrthoDB" id="205623at2759"/>
<evidence type="ECO:0000256" key="1">
    <source>
        <dbReference type="ARBA" id="ARBA00005771"/>
    </source>
</evidence>
<dbReference type="EMBL" id="LR900138">
    <property type="protein sequence ID" value="CAD7244372.1"/>
    <property type="molecule type" value="Genomic_DNA"/>
</dbReference>
<dbReference type="Proteomes" id="UP000677054">
    <property type="component" value="Unassembled WGS sequence"/>
</dbReference>
<dbReference type="PANTHER" id="PTHR11783">
    <property type="entry name" value="SULFOTRANSFERASE SULT"/>
    <property type="match status" value="1"/>
</dbReference>